<evidence type="ECO:0000313" key="2">
    <source>
        <dbReference type="EMBL" id="KOC61660.1"/>
    </source>
</evidence>
<gene>
    <name evidence="2" type="ORF">WH47_05808</name>
</gene>
<keyword evidence="3" id="KW-1185">Reference proteome</keyword>
<dbReference type="Proteomes" id="UP000053825">
    <property type="component" value="Unassembled WGS sequence"/>
</dbReference>
<reference evidence="2 3" key="1">
    <citation type="submission" date="2015-07" db="EMBL/GenBank/DDBJ databases">
        <title>The genome of Habropoda laboriosa.</title>
        <authorList>
            <person name="Pan H."/>
            <person name="Kapheim K."/>
        </authorList>
    </citation>
    <scope>NUCLEOTIDE SEQUENCE [LARGE SCALE GENOMIC DNA]</scope>
    <source>
        <strain evidence="2">0110345459</strain>
    </source>
</reference>
<protein>
    <submittedName>
        <fullName evidence="2">Uncharacterized protein</fullName>
    </submittedName>
</protein>
<name>A0A0L7QSQ2_9HYME</name>
<proteinExistence type="predicted"/>
<accession>A0A0L7QSQ2</accession>
<organism evidence="2 3">
    <name type="scientific">Habropoda laboriosa</name>
    <dbReference type="NCBI Taxonomy" id="597456"/>
    <lineage>
        <taxon>Eukaryota</taxon>
        <taxon>Metazoa</taxon>
        <taxon>Ecdysozoa</taxon>
        <taxon>Arthropoda</taxon>
        <taxon>Hexapoda</taxon>
        <taxon>Insecta</taxon>
        <taxon>Pterygota</taxon>
        <taxon>Neoptera</taxon>
        <taxon>Endopterygota</taxon>
        <taxon>Hymenoptera</taxon>
        <taxon>Apocrita</taxon>
        <taxon>Aculeata</taxon>
        <taxon>Apoidea</taxon>
        <taxon>Anthophila</taxon>
        <taxon>Apidae</taxon>
        <taxon>Habropoda</taxon>
    </lineage>
</organism>
<feature type="region of interest" description="Disordered" evidence="1">
    <location>
        <begin position="98"/>
        <end position="119"/>
    </location>
</feature>
<evidence type="ECO:0000256" key="1">
    <source>
        <dbReference type="SAM" id="MobiDB-lite"/>
    </source>
</evidence>
<dbReference type="EMBL" id="KQ414756">
    <property type="protein sequence ID" value="KOC61660.1"/>
    <property type="molecule type" value="Genomic_DNA"/>
</dbReference>
<sequence length="155" mass="17407">MNKTVLPTVNNKTAEVYCTWKNYDDANKLKLQRCYYSELLSGRKNADTVNEVTDCDLGCNPATNSDNSSHKNLPFGPEATQLTWTTLLRIPTTHLRGAHEDRGCDEQQQQPAPHPGKVAHLARRASCTSSSHFYPPVGLIFSIQTQCRLSKRMSR</sequence>
<evidence type="ECO:0000313" key="3">
    <source>
        <dbReference type="Proteomes" id="UP000053825"/>
    </source>
</evidence>
<dbReference type="AlphaFoldDB" id="A0A0L7QSQ2"/>